<evidence type="ECO:0000313" key="8">
    <source>
        <dbReference type="Proteomes" id="UP000320776"/>
    </source>
</evidence>
<dbReference type="PANTHER" id="PTHR30482">
    <property type="entry name" value="HIGH-AFFINITY BRANCHED-CHAIN AMINO ACID TRANSPORT SYSTEM PERMEASE"/>
    <property type="match status" value="1"/>
</dbReference>
<evidence type="ECO:0000256" key="4">
    <source>
        <dbReference type="ARBA" id="ARBA00022989"/>
    </source>
</evidence>
<accession>A0A517DVS1</accession>
<feature type="transmembrane region" description="Helical" evidence="6">
    <location>
        <begin position="18"/>
        <end position="35"/>
    </location>
</feature>
<organism evidence="7 8">
    <name type="scientific">Sporomusa termitida</name>
    <dbReference type="NCBI Taxonomy" id="2377"/>
    <lineage>
        <taxon>Bacteria</taxon>
        <taxon>Bacillati</taxon>
        <taxon>Bacillota</taxon>
        <taxon>Negativicutes</taxon>
        <taxon>Selenomonadales</taxon>
        <taxon>Sporomusaceae</taxon>
        <taxon>Sporomusa</taxon>
    </lineage>
</organism>
<protein>
    <submittedName>
        <fullName evidence="7">Urea ABC transporter, permease protein UrtC</fullName>
    </submittedName>
</protein>
<dbReference type="Pfam" id="PF02653">
    <property type="entry name" value="BPD_transp_2"/>
    <property type="match status" value="1"/>
</dbReference>
<evidence type="ECO:0000256" key="1">
    <source>
        <dbReference type="ARBA" id="ARBA00004651"/>
    </source>
</evidence>
<keyword evidence="4 6" id="KW-1133">Transmembrane helix</keyword>
<feature type="transmembrane region" description="Helical" evidence="6">
    <location>
        <begin position="213"/>
        <end position="235"/>
    </location>
</feature>
<evidence type="ECO:0000256" key="2">
    <source>
        <dbReference type="ARBA" id="ARBA00022475"/>
    </source>
</evidence>
<dbReference type="PANTHER" id="PTHR30482:SF17">
    <property type="entry name" value="ABC TRANSPORTER ATP-BINDING PROTEIN"/>
    <property type="match status" value="1"/>
</dbReference>
<name>A0A517DVS1_9FIRM</name>
<sequence length="332" mass="36304">MIKVITIQSQFWKLKARLLIPVILLVILCSLPFLVNEYITSILVQILLYMALGQMWNLLAGYAGLVSLGQQMFVGLGGYSLAVITEIYQLPIILGIITGGVVSVILAVIISQPIFKMRGVYFSIGTWIAAEALAVYFSNWTYVRSGQGFNITASYELTTVDLYYIALVVGAGAVVLVYALLRSTLGLALMAMRDNESAAETVGIELYQTKLKCFLLAAFVTGITGAALYLSIAYVQPFAAFGIDWTVAMVFMVIIGGTGTIEGPVLGAVLYVILKQYLYDYPGISMIILGIIAIGVIFVAPKGAMGTLYERYGFEILSARRWTKDSQRKKRD</sequence>
<feature type="transmembrane region" description="Helical" evidence="6">
    <location>
        <begin position="47"/>
        <end position="68"/>
    </location>
</feature>
<keyword evidence="8" id="KW-1185">Reference proteome</keyword>
<reference evidence="7 8" key="1">
    <citation type="submission" date="2019-02" db="EMBL/GenBank/DDBJ databases">
        <title>Closed genome of Sporomusa termitida DSM 4440.</title>
        <authorList>
            <person name="Poehlein A."/>
            <person name="Daniel R."/>
        </authorList>
    </citation>
    <scope>NUCLEOTIDE SEQUENCE [LARGE SCALE GENOMIC DNA]</scope>
    <source>
        <strain evidence="7 8">DSM 4440</strain>
    </source>
</reference>
<dbReference type="GO" id="GO:0005886">
    <property type="term" value="C:plasma membrane"/>
    <property type="evidence" value="ECO:0007669"/>
    <property type="project" value="UniProtKB-SubCell"/>
</dbReference>
<evidence type="ECO:0000256" key="3">
    <source>
        <dbReference type="ARBA" id="ARBA00022692"/>
    </source>
</evidence>
<dbReference type="InterPro" id="IPR043428">
    <property type="entry name" value="LivM-like"/>
</dbReference>
<comment type="subcellular location">
    <subcellularLocation>
        <location evidence="1">Cell membrane</location>
        <topology evidence="1">Multi-pass membrane protein</topology>
    </subcellularLocation>
</comment>
<feature type="transmembrane region" description="Helical" evidence="6">
    <location>
        <begin position="281"/>
        <end position="300"/>
    </location>
</feature>
<dbReference type="InterPro" id="IPR001851">
    <property type="entry name" value="ABC_transp_permease"/>
</dbReference>
<gene>
    <name evidence="7" type="ORF">SPTER_28350</name>
</gene>
<proteinExistence type="predicted"/>
<evidence type="ECO:0000256" key="6">
    <source>
        <dbReference type="SAM" id="Phobius"/>
    </source>
</evidence>
<dbReference type="EMBL" id="CP036259">
    <property type="protein sequence ID" value="QDR81452.1"/>
    <property type="molecule type" value="Genomic_DNA"/>
</dbReference>
<feature type="transmembrane region" description="Helical" evidence="6">
    <location>
        <begin position="121"/>
        <end position="142"/>
    </location>
</feature>
<dbReference type="GO" id="GO:0015658">
    <property type="term" value="F:branched-chain amino acid transmembrane transporter activity"/>
    <property type="evidence" value="ECO:0007669"/>
    <property type="project" value="InterPro"/>
</dbReference>
<evidence type="ECO:0000313" key="7">
    <source>
        <dbReference type="EMBL" id="QDR81452.1"/>
    </source>
</evidence>
<dbReference type="AlphaFoldDB" id="A0A517DVS1"/>
<dbReference type="CDD" id="cd06581">
    <property type="entry name" value="TM_PBP1_LivM_like"/>
    <property type="match status" value="1"/>
</dbReference>
<dbReference type="Proteomes" id="UP000320776">
    <property type="component" value="Chromosome"/>
</dbReference>
<feature type="transmembrane region" description="Helical" evidence="6">
    <location>
        <begin position="88"/>
        <end position="109"/>
    </location>
</feature>
<keyword evidence="2" id="KW-1003">Cell membrane</keyword>
<feature type="transmembrane region" description="Helical" evidence="6">
    <location>
        <begin position="162"/>
        <end position="181"/>
    </location>
</feature>
<evidence type="ECO:0000256" key="5">
    <source>
        <dbReference type="ARBA" id="ARBA00023136"/>
    </source>
</evidence>
<keyword evidence="5 6" id="KW-0472">Membrane</keyword>
<dbReference type="OrthoDB" id="9789927at2"/>
<keyword evidence="3 6" id="KW-0812">Transmembrane</keyword>
<feature type="transmembrane region" description="Helical" evidence="6">
    <location>
        <begin position="247"/>
        <end position="274"/>
    </location>
</feature>
<dbReference type="KEGG" id="sted:SPTER_28350"/>